<proteinExistence type="predicted"/>
<dbReference type="PANTHER" id="PTHR34269:SF5">
    <property type="entry name" value="GENOME ASSEMBLY, CHROMOSOME: A02"/>
    <property type="match status" value="1"/>
</dbReference>
<evidence type="ECO:0000313" key="2">
    <source>
        <dbReference type="Proteomes" id="UP000694251"/>
    </source>
</evidence>
<dbReference type="AlphaFoldDB" id="A0A8T1ZDG7"/>
<comment type="caution">
    <text evidence="1">The sequence shown here is derived from an EMBL/GenBank/DDBJ whole genome shotgun (WGS) entry which is preliminary data.</text>
</comment>
<dbReference type="OrthoDB" id="1915967at2759"/>
<dbReference type="CDD" id="cd10017">
    <property type="entry name" value="B3_DNA"/>
    <property type="match status" value="1"/>
</dbReference>
<evidence type="ECO:0008006" key="3">
    <source>
        <dbReference type="Google" id="ProtNLM"/>
    </source>
</evidence>
<dbReference type="EMBL" id="JAEFBJ010000011">
    <property type="protein sequence ID" value="KAG7556621.1"/>
    <property type="molecule type" value="Genomic_DNA"/>
</dbReference>
<dbReference type="GO" id="GO:0003677">
    <property type="term" value="F:DNA binding"/>
    <property type="evidence" value="ECO:0007669"/>
    <property type="project" value="InterPro"/>
</dbReference>
<keyword evidence="2" id="KW-1185">Reference proteome</keyword>
<name>A0A8T1ZDG7_ARASU</name>
<dbReference type="PANTHER" id="PTHR34269">
    <property type="entry name" value="TRANSCRIPTION FACTOR B3-DOMAIN FAMILY-RELATED"/>
    <property type="match status" value="1"/>
</dbReference>
<gene>
    <name evidence="1" type="ORF">ISN44_As11g026320</name>
</gene>
<evidence type="ECO:0000313" key="1">
    <source>
        <dbReference type="EMBL" id="KAG7556621.1"/>
    </source>
</evidence>
<reference evidence="1 2" key="1">
    <citation type="submission" date="2020-12" db="EMBL/GenBank/DDBJ databases">
        <title>Concerted genomic and epigenomic changes stabilize Arabidopsis allopolyploids.</title>
        <authorList>
            <person name="Chen Z."/>
        </authorList>
    </citation>
    <scope>NUCLEOTIDE SEQUENCE [LARGE SCALE GENOMIC DNA]</scope>
    <source>
        <strain evidence="1">As9502</strain>
        <tissue evidence="1">Leaf</tissue>
    </source>
</reference>
<dbReference type="Proteomes" id="UP000694251">
    <property type="component" value="Chromosome 11"/>
</dbReference>
<dbReference type="InterPro" id="IPR051442">
    <property type="entry name" value="B3_domain"/>
</dbReference>
<organism evidence="1 2">
    <name type="scientific">Arabidopsis suecica</name>
    <name type="common">Swedish thale-cress</name>
    <name type="synonym">Cardaminopsis suecica</name>
    <dbReference type="NCBI Taxonomy" id="45249"/>
    <lineage>
        <taxon>Eukaryota</taxon>
        <taxon>Viridiplantae</taxon>
        <taxon>Streptophyta</taxon>
        <taxon>Embryophyta</taxon>
        <taxon>Tracheophyta</taxon>
        <taxon>Spermatophyta</taxon>
        <taxon>Magnoliopsida</taxon>
        <taxon>eudicotyledons</taxon>
        <taxon>Gunneridae</taxon>
        <taxon>Pentapetalae</taxon>
        <taxon>rosids</taxon>
        <taxon>malvids</taxon>
        <taxon>Brassicales</taxon>
        <taxon>Brassicaceae</taxon>
        <taxon>Camelineae</taxon>
        <taxon>Arabidopsis</taxon>
    </lineage>
</organism>
<protein>
    <recommendedName>
        <fullName evidence="3">B3 domain-containing protein</fullName>
    </recommendedName>
</protein>
<dbReference type="InterPro" id="IPR003340">
    <property type="entry name" value="B3_DNA-bd"/>
</dbReference>
<sequence>MIKSLFYTFLQTKHQEENADSRDPNYPLFPQKVEIRPITPFPWEILKTLTIDEIIGKLQLPMEQIRDTMLRDASENDISRINFMICRADILVKDLDTNTIHQVTLWKHPNENNFAMHKSWIEEFVKRRRLVDGMVVGMYWDFEATMFCFSVLEGSE</sequence>
<accession>A0A8T1ZDG7</accession>